<sequence>MKEVDKKRIASNNQRKLPAKSEKRDRKLQEKNDNKTVKVKETEKASSAKNGHIALVSDSNTGTEPSEVYESMVIDYVDDMYRSDESLHLKTHKMADKENKDGVNDHLSDLGNDEPNEDMEEESDRDTINDSVSSQGDSVAADDEKVERTSRVSRSPVKTDPSDGSLKPERAKSKKKVNGVDIKSSKSTPKKPAKASKETPKGTSKTVSENSQNVKVHPKPLSDSPKVVDDKSLEDTKEADILDESSHATNSVGSDDEGVNTEENGECKENAALNLKIEEMESRIEKLEEELREVAALEISLYSVVPEHGSSAHKVHTPARRLCRLYIHACKYWSPNKRATVARNAVSGLVLIAKSCGNDVPRLTFWLSNTVVLREIISQTFGCSSQPSPPTKVSNSNGGGKISEAIFSSHKWKSPLGSRQPNKQGFVQLVEDWQETGTFTAALEKVESWIFSRIVESIWWQTLTPNMQSPTDEPTTSKVAGRISGPPLGDQQQGSFSINLWKSAFQDAFRRLCPVRAGGHECGCLPVLARKVMEQCIARLDVAMLNAILRESAHQIPTDPVSDPIVDSKVLPIPAGDLSFGSGAQLKNSVGNWSRCLNDMFGIGADQSAKDDQNSIEDDEKRVGDETSSFDLLNALSDLLMLPKDMLIDRTIRMEVCPQISLPLVKRILCNFTPDEFCPDPVPGAVLEALNAECIIERRLSGDSGSSFPYTAAPVVYTPPSLVDIAEKVSEAGGGKSELSRSASTIQRKGYTSDDDLEELDCGPLASINVNNLPSSPTNRANGNGNYRKHEEEITGKAGANERYELLREVWLAT</sequence>
<dbReference type="Proteomes" id="UP001060085">
    <property type="component" value="Linkage Group LG03"/>
</dbReference>
<gene>
    <name evidence="1" type="ORF">M9H77_11820</name>
</gene>
<keyword evidence="2" id="KW-1185">Reference proteome</keyword>
<accession>A0ACC0BFR2</accession>
<name>A0ACC0BFR2_CATRO</name>
<evidence type="ECO:0000313" key="2">
    <source>
        <dbReference type="Proteomes" id="UP001060085"/>
    </source>
</evidence>
<proteinExistence type="predicted"/>
<organism evidence="1 2">
    <name type="scientific">Catharanthus roseus</name>
    <name type="common">Madagascar periwinkle</name>
    <name type="synonym">Vinca rosea</name>
    <dbReference type="NCBI Taxonomy" id="4058"/>
    <lineage>
        <taxon>Eukaryota</taxon>
        <taxon>Viridiplantae</taxon>
        <taxon>Streptophyta</taxon>
        <taxon>Embryophyta</taxon>
        <taxon>Tracheophyta</taxon>
        <taxon>Spermatophyta</taxon>
        <taxon>Magnoliopsida</taxon>
        <taxon>eudicotyledons</taxon>
        <taxon>Gunneridae</taxon>
        <taxon>Pentapetalae</taxon>
        <taxon>asterids</taxon>
        <taxon>lamiids</taxon>
        <taxon>Gentianales</taxon>
        <taxon>Apocynaceae</taxon>
        <taxon>Rauvolfioideae</taxon>
        <taxon>Vinceae</taxon>
        <taxon>Catharanthinae</taxon>
        <taxon>Catharanthus</taxon>
    </lineage>
</organism>
<evidence type="ECO:0000313" key="1">
    <source>
        <dbReference type="EMBL" id="KAI5671456.1"/>
    </source>
</evidence>
<comment type="caution">
    <text evidence="1">The sequence shown here is derived from an EMBL/GenBank/DDBJ whole genome shotgun (WGS) entry which is preliminary data.</text>
</comment>
<reference evidence="2" key="1">
    <citation type="journal article" date="2023" name="Nat. Plants">
        <title>Single-cell RNA sequencing provides a high-resolution roadmap for understanding the multicellular compartmentation of specialized metabolism.</title>
        <authorList>
            <person name="Sun S."/>
            <person name="Shen X."/>
            <person name="Li Y."/>
            <person name="Li Y."/>
            <person name="Wang S."/>
            <person name="Li R."/>
            <person name="Zhang H."/>
            <person name="Shen G."/>
            <person name="Guo B."/>
            <person name="Wei J."/>
            <person name="Xu J."/>
            <person name="St-Pierre B."/>
            <person name="Chen S."/>
            <person name="Sun C."/>
        </authorList>
    </citation>
    <scope>NUCLEOTIDE SEQUENCE [LARGE SCALE GENOMIC DNA]</scope>
</reference>
<dbReference type="EMBL" id="CM044703">
    <property type="protein sequence ID" value="KAI5671456.1"/>
    <property type="molecule type" value="Genomic_DNA"/>
</dbReference>
<protein>
    <submittedName>
        <fullName evidence="1">Uncharacterized protein</fullName>
    </submittedName>
</protein>